<dbReference type="InterPro" id="IPR013325">
    <property type="entry name" value="RNA_pol_sigma_r2"/>
</dbReference>
<protein>
    <submittedName>
        <fullName evidence="8">RNA polymerase, sigma subunit, ECF family</fullName>
    </submittedName>
</protein>
<comment type="similarity">
    <text evidence="1">Belongs to the sigma-70 factor family. ECF subfamily.</text>
</comment>
<dbReference type="GO" id="GO:0003677">
    <property type="term" value="F:DNA binding"/>
    <property type="evidence" value="ECO:0007669"/>
    <property type="project" value="UniProtKB-KW"/>
</dbReference>
<accession>A0A1G7WMM5</accession>
<dbReference type="InterPro" id="IPR014284">
    <property type="entry name" value="RNA_pol_sigma-70_dom"/>
</dbReference>
<evidence type="ECO:0000256" key="1">
    <source>
        <dbReference type="ARBA" id="ARBA00010641"/>
    </source>
</evidence>
<evidence type="ECO:0000259" key="6">
    <source>
        <dbReference type="Pfam" id="PF04542"/>
    </source>
</evidence>
<organism evidence="8 9">
    <name type="scientific">Microbacterium pygmaeum</name>
    <dbReference type="NCBI Taxonomy" id="370764"/>
    <lineage>
        <taxon>Bacteria</taxon>
        <taxon>Bacillati</taxon>
        <taxon>Actinomycetota</taxon>
        <taxon>Actinomycetes</taxon>
        <taxon>Micrococcales</taxon>
        <taxon>Microbacteriaceae</taxon>
        <taxon>Microbacterium</taxon>
    </lineage>
</organism>
<feature type="domain" description="RNA polymerase sigma factor 70 region 4 type 2" evidence="7">
    <location>
        <begin position="132"/>
        <end position="181"/>
    </location>
</feature>
<dbReference type="SUPFAM" id="SSF88946">
    <property type="entry name" value="Sigma2 domain of RNA polymerase sigma factors"/>
    <property type="match status" value="1"/>
</dbReference>
<dbReference type="InterPro" id="IPR013324">
    <property type="entry name" value="RNA_pol_sigma_r3/r4-like"/>
</dbReference>
<dbReference type="STRING" id="370764.SAMN04489810_1134"/>
<keyword evidence="3" id="KW-0731">Sigma factor</keyword>
<dbReference type="AlphaFoldDB" id="A0A1G7WMM5"/>
<dbReference type="GO" id="GO:0016987">
    <property type="term" value="F:sigma factor activity"/>
    <property type="evidence" value="ECO:0007669"/>
    <property type="project" value="UniProtKB-KW"/>
</dbReference>
<reference evidence="8 9" key="1">
    <citation type="submission" date="2016-10" db="EMBL/GenBank/DDBJ databases">
        <authorList>
            <person name="de Groot N.N."/>
        </authorList>
    </citation>
    <scope>NUCLEOTIDE SEQUENCE [LARGE SCALE GENOMIC DNA]</scope>
    <source>
        <strain evidence="8 9">DSM 23142</strain>
    </source>
</reference>
<dbReference type="PANTHER" id="PTHR43133">
    <property type="entry name" value="RNA POLYMERASE ECF-TYPE SIGMA FACTO"/>
    <property type="match status" value="1"/>
</dbReference>
<evidence type="ECO:0000313" key="8">
    <source>
        <dbReference type="EMBL" id="SDG73129.1"/>
    </source>
</evidence>
<name>A0A1G7WMM5_9MICO</name>
<evidence type="ECO:0000256" key="4">
    <source>
        <dbReference type="ARBA" id="ARBA00023125"/>
    </source>
</evidence>
<dbReference type="CDD" id="cd06171">
    <property type="entry name" value="Sigma70_r4"/>
    <property type="match status" value="1"/>
</dbReference>
<dbReference type="Gene3D" id="1.10.10.10">
    <property type="entry name" value="Winged helix-like DNA-binding domain superfamily/Winged helix DNA-binding domain"/>
    <property type="match status" value="1"/>
</dbReference>
<dbReference type="Proteomes" id="UP000199009">
    <property type="component" value="Chromosome I"/>
</dbReference>
<feature type="domain" description="RNA polymerase sigma-70 region 2" evidence="6">
    <location>
        <begin position="36"/>
        <end position="101"/>
    </location>
</feature>
<keyword evidence="5" id="KW-0804">Transcription</keyword>
<dbReference type="InterPro" id="IPR007627">
    <property type="entry name" value="RNA_pol_sigma70_r2"/>
</dbReference>
<evidence type="ECO:0000256" key="3">
    <source>
        <dbReference type="ARBA" id="ARBA00023082"/>
    </source>
</evidence>
<dbReference type="OrthoDB" id="7376212at2"/>
<evidence type="ECO:0000259" key="7">
    <source>
        <dbReference type="Pfam" id="PF08281"/>
    </source>
</evidence>
<evidence type="ECO:0000256" key="2">
    <source>
        <dbReference type="ARBA" id="ARBA00023015"/>
    </source>
</evidence>
<dbReference type="NCBIfam" id="TIGR02937">
    <property type="entry name" value="sigma70-ECF"/>
    <property type="match status" value="1"/>
</dbReference>
<dbReference type="Gene3D" id="1.10.1740.10">
    <property type="match status" value="1"/>
</dbReference>
<dbReference type="Pfam" id="PF08281">
    <property type="entry name" value="Sigma70_r4_2"/>
    <property type="match status" value="1"/>
</dbReference>
<dbReference type="InterPro" id="IPR039425">
    <property type="entry name" value="RNA_pol_sigma-70-like"/>
</dbReference>
<dbReference type="EMBL" id="LT629692">
    <property type="protein sequence ID" value="SDG73129.1"/>
    <property type="molecule type" value="Genomic_DNA"/>
</dbReference>
<evidence type="ECO:0000256" key="5">
    <source>
        <dbReference type="ARBA" id="ARBA00023163"/>
    </source>
</evidence>
<keyword evidence="2" id="KW-0805">Transcription regulation</keyword>
<dbReference type="GO" id="GO:0006352">
    <property type="term" value="P:DNA-templated transcription initiation"/>
    <property type="evidence" value="ECO:0007669"/>
    <property type="project" value="InterPro"/>
</dbReference>
<proteinExistence type="inferred from homology"/>
<dbReference type="PANTHER" id="PTHR43133:SF8">
    <property type="entry name" value="RNA POLYMERASE SIGMA FACTOR HI_1459-RELATED"/>
    <property type="match status" value="1"/>
</dbReference>
<gene>
    <name evidence="8" type="ORF">SAMN04489810_1134</name>
</gene>
<sequence length="191" mass="21522">MTERPGGPGSDRFRTIADEILAERAADGDAEAFEALIRRYGPLMKAYVARIVGSHAAADDVLQEAFYTAWRKLPELRDPAAVKAWLMRIASRIAYTQIRRRPDDVGLPLAEITVREDFHPENVAVRNAQLSALSVALDALPEDQRRCWLLREVAELSYDEIAQDMEIPKATVRGKLARARSSIYAQMEGWR</sequence>
<dbReference type="RefSeq" id="WP_091487490.1">
    <property type="nucleotide sequence ID" value="NZ_LT629692.1"/>
</dbReference>
<dbReference type="SUPFAM" id="SSF88659">
    <property type="entry name" value="Sigma3 and sigma4 domains of RNA polymerase sigma factors"/>
    <property type="match status" value="1"/>
</dbReference>
<keyword evidence="9" id="KW-1185">Reference proteome</keyword>
<dbReference type="InterPro" id="IPR013249">
    <property type="entry name" value="RNA_pol_sigma70_r4_t2"/>
</dbReference>
<dbReference type="Pfam" id="PF04542">
    <property type="entry name" value="Sigma70_r2"/>
    <property type="match status" value="1"/>
</dbReference>
<evidence type="ECO:0000313" key="9">
    <source>
        <dbReference type="Proteomes" id="UP000199009"/>
    </source>
</evidence>
<keyword evidence="4" id="KW-0238">DNA-binding</keyword>
<dbReference type="InterPro" id="IPR036388">
    <property type="entry name" value="WH-like_DNA-bd_sf"/>
</dbReference>